<comment type="caution">
    <text evidence="3">The sequence shown here is derived from an EMBL/GenBank/DDBJ whole genome shotgun (WGS) entry which is preliminary data.</text>
</comment>
<evidence type="ECO:0000256" key="1">
    <source>
        <dbReference type="SAM" id="Coils"/>
    </source>
</evidence>
<dbReference type="EMBL" id="CAJVPL010005776">
    <property type="protein sequence ID" value="CAG8660580.1"/>
    <property type="molecule type" value="Genomic_DNA"/>
</dbReference>
<protein>
    <submittedName>
        <fullName evidence="3">11030_t:CDS:1</fullName>
    </submittedName>
</protein>
<sequence length="280" mass="31699">KNRKKKVAGNFTNAEDLKNRFFAEIEERRKAEDCNNLATFFNAAASVADDVGEIKLSANEAIFNQKKQALISKVQELINQCQTSSNTFSKKLQRQLGEVQKLEPKHQKELLQLEQEAKELESAYNENVKKANDPNTSPEDKTKFLLLASQISEKAKRLKQRISQNPLADLSRFSNLDDLKTLIDGKIPRNPGSSKPKGNPKTGNSGGGSTPIPNPLEDPESFFEQYKTQIFIAMALIGIIFFLYSQKDTEEDEDTKEDKKFMRQMMLMKAMNSSNKVNEE</sequence>
<evidence type="ECO:0000256" key="2">
    <source>
        <dbReference type="SAM" id="MobiDB-lite"/>
    </source>
</evidence>
<keyword evidence="4" id="KW-1185">Reference proteome</keyword>
<dbReference type="AlphaFoldDB" id="A0A9N9E1F7"/>
<feature type="region of interest" description="Disordered" evidence="2">
    <location>
        <begin position="183"/>
        <end position="219"/>
    </location>
</feature>
<keyword evidence="1" id="KW-0175">Coiled coil</keyword>
<gene>
    <name evidence="3" type="ORF">AGERDE_LOCUS11793</name>
</gene>
<feature type="non-terminal residue" evidence="3">
    <location>
        <position position="280"/>
    </location>
</feature>
<evidence type="ECO:0000313" key="3">
    <source>
        <dbReference type="EMBL" id="CAG8660580.1"/>
    </source>
</evidence>
<dbReference type="SUPFAM" id="SSF56815">
    <property type="entry name" value="Sec1/munc18-like (SM) proteins"/>
    <property type="match status" value="1"/>
</dbReference>
<accession>A0A9N9E1F7</accession>
<evidence type="ECO:0000313" key="4">
    <source>
        <dbReference type="Proteomes" id="UP000789831"/>
    </source>
</evidence>
<organism evidence="3 4">
    <name type="scientific">Ambispora gerdemannii</name>
    <dbReference type="NCBI Taxonomy" id="144530"/>
    <lineage>
        <taxon>Eukaryota</taxon>
        <taxon>Fungi</taxon>
        <taxon>Fungi incertae sedis</taxon>
        <taxon>Mucoromycota</taxon>
        <taxon>Glomeromycotina</taxon>
        <taxon>Glomeromycetes</taxon>
        <taxon>Archaeosporales</taxon>
        <taxon>Ambisporaceae</taxon>
        <taxon>Ambispora</taxon>
    </lineage>
</organism>
<feature type="coiled-coil region" evidence="1">
    <location>
        <begin position="103"/>
        <end position="130"/>
    </location>
</feature>
<dbReference type="Proteomes" id="UP000789831">
    <property type="component" value="Unassembled WGS sequence"/>
</dbReference>
<reference evidence="3" key="1">
    <citation type="submission" date="2021-06" db="EMBL/GenBank/DDBJ databases">
        <authorList>
            <person name="Kallberg Y."/>
            <person name="Tangrot J."/>
            <person name="Rosling A."/>
        </authorList>
    </citation>
    <scope>NUCLEOTIDE SEQUENCE</scope>
    <source>
        <strain evidence="3">MT106</strain>
    </source>
</reference>
<dbReference type="InterPro" id="IPR036045">
    <property type="entry name" value="Sec1-like_sf"/>
</dbReference>
<dbReference type="OrthoDB" id="2446464at2759"/>
<proteinExistence type="predicted"/>
<name>A0A9N9E1F7_9GLOM</name>